<evidence type="ECO:0000256" key="2">
    <source>
        <dbReference type="ARBA" id="ARBA00008661"/>
    </source>
</evidence>
<sequence>MLAEAAHPWVAAKVAASMPNAPTAARMAHAASVSGPASSLFVVGNPAHNEFESTPPNEGAVDGDVLRLDRTHDSLDDLSAKVLDAIRWAVVHWRFDYLFKADDDTY</sequence>
<keyword evidence="9" id="KW-0472">Membrane</keyword>
<evidence type="ECO:0008006" key="12">
    <source>
        <dbReference type="Google" id="ProtNLM"/>
    </source>
</evidence>
<accession>A0A0D3KZA6</accession>
<keyword evidence="5" id="KW-0812">Transmembrane</keyword>
<dbReference type="GeneID" id="17286362"/>
<dbReference type="GO" id="GO:0000139">
    <property type="term" value="C:Golgi membrane"/>
    <property type="evidence" value="ECO:0007669"/>
    <property type="project" value="UniProtKB-SubCell"/>
</dbReference>
<evidence type="ECO:0000256" key="9">
    <source>
        <dbReference type="ARBA" id="ARBA00023136"/>
    </source>
</evidence>
<evidence type="ECO:0000313" key="10">
    <source>
        <dbReference type="EnsemblProtists" id="EOD41091"/>
    </source>
</evidence>
<keyword evidence="7" id="KW-1133">Transmembrane helix</keyword>
<keyword evidence="11" id="KW-1185">Reference proteome</keyword>
<evidence type="ECO:0000256" key="6">
    <source>
        <dbReference type="ARBA" id="ARBA00022968"/>
    </source>
</evidence>
<evidence type="ECO:0000256" key="5">
    <source>
        <dbReference type="ARBA" id="ARBA00022692"/>
    </source>
</evidence>
<keyword evidence="4" id="KW-0808">Transferase</keyword>
<comment type="similarity">
    <text evidence="2">Belongs to the glycosyltransferase 31 family.</text>
</comment>
<evidence type="ECO:0000256" key="8">
    <source>
        <dbReference type="ARBA" id="ARBA00023034"/>
    </source>
</evidence>
<dbReference type="Proteomes" id="UP000013827">
    <property type="component" value="Unassembled WGS sequence"/>
</dbReference>
<keyword evidence="8" id="KW-0333">Golgi apparatus</keyword>
<organism evidence="10 11">
    <name type="scientific">Emiliania huxleyi (strain CCMP1516)</name>
    <dbReference type="NCBI Taxonomy" id="280463"/>
    <lineage>
        <taxon>Eukaryota</taxon>
        <taxon>Haptista</taxon>
        <taxon>Haptophyta</taxon>
        <taxon>Prymnesiophyceae</taxon>
        <taxon>Isochrysidales</taxon>
        <taxon>Noelaerhabdaceae</taxon>
        <taxon>Emiliania</taxon>
    </lineage>
</organism>
<reference evidence="11" key="1">
    <citation type="journal article" date="2013" name="Nature">
        <title>Pan genome of the phytoplankton Emiliania underpins its global distribution.</title>
        <authorList>
            <person name="Read B.A."/>
            <person name="Kegel J."/>
            <person name="Klute M.J."/>
            <person name="Kuo A."/>
            <person name="Lefebvre S.C."/>
            <person name="Maumus F."/>
            <person name="Mayer C."/>
            <person name="Miller J."/>
            <person name="Monier A."/>
            <person name="Salamov A."/>
            <person name="Young J."/>
            <person name="Aguilar M."/>
            <person name="Claverie J.M."/>
            <person name="Frickenhaus S."/>
            <person name="Gonzalez K."/>
            <person name="Herman E.K."/>
            <person name="Lin Y.C."/>
            <person name="Napier J."/>
            <person name="Ogata H."/>
            <person name="Sarno A.F."/>
            <person name="Shmutz J."/>
            <person name="Schroeder D."/>
            <person name="de Vargas C."/>
            <person name="Verret F."/>
            <person name="von Dassow P."/>
            <person name="Valentin K."/>
            <person name="Van de Peer Y."/>
            <person name="Wheeler G."/>
            <person name="Dacks J.B."/>
            <person name="Delwiche C.F."/>
            <person name="Dyhrman S.T."/>
            <person name="Glockner G."/>
            <person name="John U."/>
            <person name="Richards T."/>
            <person name="Worden A.Z."/>
            <person name="Zhang X."/>
            <person name="Grigoriev I.V."/>
            <person name="Allen A.E."/>
            <person name="Bidle K."/>
            <person name="Borodovsky M."/>
            <person name="Bowler C."/>
            <person name="Brownlee C."/>
            <person name="Cock J.M."/>
            <person name="Elias M."/>
            <person name="Gladyshev V.N."/>
            <person name="Groth M."/>
            <person name="Guda C."/>
            <person name="Hadaegh A."/>
            <person name="Iglesias-Rodriguez M.D."/>
            <person name="Jenkins J."/>
            <person name="Jones B.M."/>
            <person name="Lawson T."/>
            <person name="Leese F."/>
            <person name="Lindquist E."/>
            <person name="Lobanov A."/>
            <person name="Lomsadze A."/>
            <person name="Malik S.B."/>
            <person name="Marsh M.E."/>
            <person name="Mackinder L."/>
            <person name="Mock T."/>
            <person name="Mueller-Roeber B."/>
            <person name="Pagarete A."/>
            <person name="Parker M."/>
            <person name="Probert I."/>
            <person name="Quesneville H."/>
            <person name="Raines C."/>
            <person name="Rensing S.A."/>
            <person name="Riano-Pachon D.M."/>
            <person name="Richier S."/>
            <person name="Rokitta S."/>
            <person name="Shiraiwa Y."/>
            <person name="Soanes D.M."/>
            <person name="van der Giezen M."/>
            <person name="Wahlund T.M."/>
            <person name="Williams B."/>
            <person name="Wilson W."/>
            <person name="Wolfe G."/>
            <person name="Wurch L.L."/>
        </authorList>
    </citation>
    <scope>NUCLEOTIDE SEQUENCE</scope>
</reference>
<dbReference type="AlphaFoldDB" id="A0A0D3KZA6"/>
<protein>
    <recommendedName>
        <fullName evidence="12">Hexosyltransferase</fullName>
    </recommendedName>
</protein>
<dbReference type="EnsemblProtists" id="EOD41091">
    <property type="protein sequence ID" value="EOD41091"/>
    <property type="gene ID" value="EMIHUDRAFT_259908"/>
</dbReference>
<evidence type="ECO:0000256" key="4">
    <source>
        <dbReference type="ARBA" id="ARBA00022679"/>
    </source>
</evidence>
<dbReference type="HOGENOM" id="CLU_2230177_0_0_1"/>
<keyword evidence="6" id="KW-0735">Signal-anchor</keyword>
<dbReference type="InterPro" id="IPR002659">
    <property type="entry name" value="Glyco_trans_31"/>
</dbReference>
<dbReference type="GO" id="GO:0016758">
    <property type="term" value="F:hexosyltransferase activity"/>
    <property type="evidence" value="ECO:0007669"/>
    <property type="project" value="InterPro"/>
</dbReference>
<evidence type="ECO:0000256" key="7">
    <source>
        <dbReference type="ARBA" id="ARBA00022989"/>
    </source>
</evidence>
<dbReference type="RefSeq" id="XP_005793520.1">
    <property type="nucleotide sequence ID" value="XM_005793463.1"/>
</dbReference>
<evidence type="ECO:0000256" key="3">
    <source>
        <dbReference type="ARBA" id="ARBA00022676"/>
    </source>
</evidence>
<dbReference type="Pfam" id="PF01762">
    <property type="entry name" value="Galactosyl_T"/>
    <property type="match status" value="1"/>
</dbReference>
<reference evidence="10" key="2">
    <citation type="submission" date="2024-10" db="UniProtKB">
        <authorList>
            <consortium name="EnsemblProtists"/>
        </authorList>
    </citation>
    <scope>IDENTIFICATION</scope>
</reference>
<keyword evidence="3" id="KW-0328">Glycosyltransferase</keyword>
<comment type="subcellular location">
    <subcellularLocation>
        <location evidence="1">Golgi apparatus membrane</location>
        <topology evidence="1">Single-pass type II membrane protein</topology>
    </subcellularLocation>
</comment>
<proteinExistence type="inferred from homology"/>
<evidence type="ECO:0000256" key="1">
    <source>
        <dbReference type="ARBA" id="ARBA00004323"/>
    </source>
</evidence>
<evidence type="ECO:0000313" key="11">
    <source>
        <dbReference type="Proteomes" id="UP000013827"/>
    </source>
</evidence>
<name>A0A0D3KZA6_EMIH1</name>
<dbReference type="KEGG" id="ehx:EMIHUDRAFT_259908"/>
<dbReference type="PaxDb" id="2903-EOD41091"/>